<dbReference type="Pfam" id="PF05199">
    <property type="entry name" value="GMC_oxred_C"/>
    <property type="match status" value="1"/>
</dbReference>
<comment type="cofactor">
    <cofactor evidence="1 8">
        <name>FAD</name>
        <dbReference type="ChEBI" id="CHEBI:57692"/>
    </cofactor>
</comment>
<dbReference type="Gene3D" id="3.50.50.60">
    <property type="entry name" value="FAD/NAD(P)-binding domain"/>
    <property type="match status" value="1"/>
</dbReference>
<dbReference type="InterPro" id="IPR012132">
    <property type="entry name" value="GMC_OxRdtase"/>
</dbReference>
<feature type="domain" description="Glucose-methanol-choline oxidoreductase N-terminal" evidence="9">
    <location>
        <begin position="286"/>
        <end position="300"/>
    </location>
</feature>
<dbReference type="PIRSF" id="PIRSF000137">
    <property type="entry name" value="Alcohol_oxidase"/>
    <property type="match status" value="1"/>
</dbReference>
<keyword evidence="11" id="KW-1185">Reference proteome</keyword>
<evidence type="ECO:0000256" key="5">
    <source>
        <dbReference type="ARBA" id="ARBA00022827"/>
    </source>
</evidence>
<dbReference type="SUPFAM" id="SSF51905">
    <property type="entry name" value="FAD/NAD(P)-binding domain"/>
    <property type="match status" value="1"/>
</dbReference>
<keyword evidence="4" id="KW-0732">Signal</keyword>
<reference evidence="10 11" key="1">
    <citation type="journal article" date="2018" name="Biotechnol. Biofuels">
        <title>Integrative visual omics of the white-rot fungus Polyporus brumalis exposes the biotechnological potential of its oxidative enzymes for delignifying raw plant biomass.</title>
        <authorList>
            <person name="Miyauchi S."/>
            <person name="Rancon A."/>
            <person name="Drula E."/>
            <person name="Hage H."/>
            <person name="Chaduli D."/>
            <person name="Favel A."/>
            <person name="Grisel S."/>
            <person name="Henrissat B."/>
            <person name="Herpoel-Gimbert I."/>
            <person name="Ruiz-Duenas F.J."/>
            <person name="Chevret D."/>
            <person name="Hainaut M."/>
            <person name="Lin J."/>
            <person name="Wang M."/>
            <person name="Pangilinan J."/>
            <person name="Lipzen A."/>
            <person name="Lesage-Meessen L."/>
            <person name="Navarro D."/>
            <person name="Riley R."/>
            <person name="Grigoriev I.V."/>
            <person name="Zhou S."/>
            <person name="Raouche S."/>
            <person name="Rosso M.N."/>
        </authorList>
    </citation>
    <scope>NUCLEOTIDE SEQUENCE [LARGE SCALE GENOMIC DNA]</scope>
    <source>
        <strain evidence="10 11">BRFM 1820</strain>
    </source>
</reference>
<dbReference type="Pfam" id="PF00732">
    <property type="entry name" value="GMC_oxred_N"/>
    <property type="match status" value="1"/>
</dbReference>
<evidence type="ECO:0000256" key="7">
    <source>
        <dbReference type="PIRSR" id="PIRSR000137-1"/>
    </source>
</evidence>
<feature type="active site" description="Proton donor" evidence="7">
    <location>
        <position position="543"/>
    </location>
</feature>
<evidence type="ECO:0000256" key="3">
    <source>
        <dbReference type="ARBA" id="ARBA00022630"/>
    </source>
</evidence>
<dbReference type="PANTHER" id="PTHR11552">
    <property type="entry name" value="GLUCOSE-METHANOL-CHOLINE GMC OXIDOREDUCTASE"/>
    <property type="match status" value="1"/>
</dbReference>
<evidence type="ECO:0000259" key="9">
    <source>
        <dbReference type="PROSITE" id="PS00624"/>
    </source>
</evidence>
<evidence type="ECO:0000313" key="11">
    <source>
        <dbReference type="Proteomes" id="UP000256964"/>
    </source>
</evidence>
<evidence type="ECO:0000256" key="6">
    <source>
        <dbReference type="ARBA" id="ARBA00023002"/>
    </source>
</evidence>
<feature type="active site" description="Proton acceptor" evidence="7">
    <location>
        <position position="586"/>
    </location>
</feature>
<dbReference type="EMBL" id="KZ857409">
    <property type="protein sequence ID" value="RDX48788.1"/>
    <property type="molecule type" value="Genomic_DNA"/>
</dbReference>
<dbReference type="InterPro" id="IPR000172">
    <property type="entry name" value="GMC_OxRdtase_N"/>
</dbReference>
<dbReference type="PROSITE" id="PS00624">
    <property type="entry name" value="GMC_OXRED_2"/>
    <property type="match status" value="1"/>
</dbReference>
<comment type="similarity">
    <text evidence="2">Belongs to the GMC oxidoreductase family.</text>
</comment>
<dbReference type="InterPro" id="IPR036188">
    <property type="entry name" value="FAD/NAD-bd_sf"/>
</dbReference>
<dbReference type="STRING" id="139420.A0A371D8E2"/>
<dbReference type="OrthoDB" id="269227at2759"/>
<dbReference type="AlphaFoldDB" id="A0A371D8E2"/>
<evidence type="ECO:0000256" key="8">
    <source>
        <dbReference type="PIRSR" id="PIRSR000137-2"/>
    </source>
</evidence>
<proteinExistence type="inferred from homology"/>
<keyword evidence="6" id="KW-0560">Oxidoreductase</keyword>
<dbReference type="GO" id="GO:0016614">
    <property type="term" value="F:oxidoreductase activity, acting on CH-OH group of donors"/>
    <property type="evidence" value="ECO:0007669"/>
    <property type="project" value="InterPro"/>
</dbReference>
<dbReference type="Gene3D" id="3.30.560.10">
    <property type="entry name" value="Glucose Oxidase, domain 3"/>
    <property type="match status" value="1"/>
</dbReference>
<sequence length="605" mass="64984">MTAKLTAAQFVSTTFDYIVIGGGTAGLTVAARLSEDPATKVGVLEAGDWDPNIAAINLPGLAGSLMGHEKHDWGPVSVPQIHANGQKVPQPRGKGLGGSSLINITLLDRASAAEYDGIEALGNPGWNWNEFLKYFKKSETTIPTDPDHAAKHTLPKADTKWHGDSGPLLKSYPLYFGFGQLRERVMSALEELGVPSNPDANEGNKVGVSTTYVSVDPRNATRSYAANVHFQANSHRGNLFVLTSATVSKVIFREGTSPLVATGVEFIHEDQKYRASASKEVIVSAGSLQTPQILELSGIGDKTLLSKYGIATLIDLPSVGENLQVYVDDHVSAPVVFEIDPQYETLDAAREPEAAASLQQLYQQRQGPLSAPPLSVVAFFPSETFMSPEQRQKWKEGALAAMQDAPEGLRKQYEVQIRRFAAPSSPEGEIMPVPGFLPALDLKRTPKARYLSICTVVLHPLSRGSVHIASADPQAPPTIDPAYLSRPEDLEVLLAAVKFSLAFFKTTALGDVVRKQLAPAPEVAASDDALRDYIKKTCACVYHPLGTAAMLPKQHGGVVDPELKVYGTANLRVVDASILPMQIAAHTQATVYAIAEKASDIIRGA</sequence>
<organism evidence="10 11">
    <name type="scientific">Lentinus brumalis</name>
    <dbReference type="NCBI Taxonomy" id="2498619"/>
    <lineage>
        <taxon>Eukaryota</taxon>
        <taxon>Fungi</taxon>
        <taxon>Dikarya</taxon>
        <taxon>Basidiomycota</taxon>
        <taxon>Agaricomycotina</taxon>
        <taxon>Agaricomycetes</taxon>
        <taxon>Polyporales</taxon>
        <taxon>Polyporaceae</taxon>
        <taxon>Lentinus</taxon>
    </lineage>
</organism>
<dbReference type="Proteomes" id="UP000256964">
    <property type="component" value="Unassembled WGS sequence"/>
</dbReference>
<dbReference type="GO" id="GO:0050660">
    <property type="term" value="F:flavin adenine dinucleotide binding"/>
    <property type="evidence" value="ECO:0007669"/>
    <property type="project" value="InterPro"/>
</dbReference>
<gene>
    <name evidence="10" type="ORF">OH76DRAFT_1483588</name>
</gene>
<evidence type="ECO:0000256" key="4">
    <source>
        <dbReference type="ARBA" id="ARBA00022729"/>
    </source>
</evidence>
<dbReference type="SUPFAM" id="SSF54373">
    <property type="entry name" value="FAD-linked reductases, C-terminal domain"/>
    <property type="match status" value="1"/>
</dbReference>
<dbReference type="InterPro" id="IPR007867">
    <property type="entry name" value="GMC_OxRtase_C"/>
</dbReference>
<feature type="binding site" evidence="8">
    <location>
        <position position="247"/>
    </location>
    <ligand>
        <name>FAD</name>
        <dbReference type="ChEBI" id="CHEBI:57692"/>
    </ligand>
</feature>
<keyword evidence="5 8" id="KW-0274">FAD</keyword>
<name>A0A371D8E2_9APHY</name>
<protein>
    <submittedName>
        <fullName evidence="10">GMC oxidoreductase</fullName>
    </submittedName>
</protein>
<keyword evidence="3" id="KW-0285">Flavoprotein</keyword>
<evidence type="ECO:0000256" key="1">
    <source>
        <dbReference type="ARBA" id="ARBA00001974"/>
    </source>
</evidence>
<evidence type="ECO:0000256" key="2">
    <source>
        <dbReference type="ARBA" id="ARBA00010790"/>
    </source>
</evidence>
<evidence type="ECO:0000313" key="10">
    <source>
        <dbReference type="EMBL" id="RDX48788.1"/>
    </source>
</evidence>
<accession>A0A371D8E2</accession>
<dbReference type="PANTHER" id="PTHR11552:SF201">
    <property type="entry name" value="GLUCOSE-METHANOL-CHOLINE OXIDOREDUCTASE N-TERMINAL DOMAIN-CONTAINING PROTEIN"/>
    <property type="match status" value="1"/>
</dbReference>